<keyword evidence="4" id="KW-0560">Oxidoreductase</keyword>
<dbReference type="GO" id="GO:0005737">
    <property type="term" value="C:cytoplasm"/>
    <property type="evidence" value="ECO:0007669"/>
    <property type="project" value="TreeGrafter"/>
</dbReference>
<accession>A0A366F5C5</accession>
<gene>
    <name evidence="7" type="ORF">DFR50_12052</name>
</gene>
<evidence type="ECO:0000256" key="1">
    <source>
        <dbReference type="ARBA" id="ARBA00005896"/>
    </source>
</evidence>
<dbReference type="GO" id="GO:0046872">
    <property type="term" value="F:metal ion binding"/>
    <property type="evidence" value="ECO:0007669"/>
    <property type="project" value="UniProtKB-KW"/>
</dbReference>
<dbReference type="Pfam" id="PF02668">
    <property type="entry name" value="TauD"/>
    <property type="match status" value="1"/>
</dbReference>
<keyword evidence="8" id="KW-1185">Reference proteome</keyword>
<dbReference type="Gene3D" id="3.60.130.10">
    <property type="entry name" value="Clavaminate synthase-like"/>
    <property type="match status" value="1"/>
</dbReference>
<keyword evidence="3 7" id="KW-0223">Dioxygenase</keyword>
<dbReference type="RefSeq" id="WP_113890603.1">
    <property type="nucleotide sequence ID" value="NZ_QNRK01000020.1"/>
</dbReference>
<dbReference type="EMBL" id="QNRK01000020">
    <property type="protein sequence ID" value="RBP09852.1"/>
    <property type="molecule type" value="Genomic_DNA"/>
</dbReference>
<evidence type="ECO:0000256" key="3">
    <source>
        <dbReference type="ARBA" id="ARBA00022964"/>
    </source>
</evidence>
<dbReference type="InterPro" id="IPR051323">
    <property type="entry name" value="AtsK-like"/>
</dbReference>
<organism evidence="7 8">
    <name type="scientific">Roseiarcus fermentans</name>
    <dbReference type="NCBI Taxonomy" id="1473586"/>
    <lineage>
        <taxon>Bacteria</taxon>
        <taxon>Pseudomonadati</taxon>
        <taxon>Pseudomonadota</taxon>
        <taxon>Alphaproteobacteria</taxon>
        <taxon>Hyphomicrobiales</taxon>
        <taxon>Roseiarcaceae</taxon>
        <taxon>Roseiarcus</taxon>
    </lineage>
</organism>
<dbReference type="InterPro" id="IPR042098">
    <property type="entry name" value="TauD-like_sf"/>
</dbReference>
<evidence type="ECO:0000256" key="5">
    <source>
        <dbReference type="ARBA" id="ARBA00023004"/>
    </source>
</evidence>
<evidence type="ECO:0000259" key="6">
    <source>
        <dbReference type="Pfam" id="PF02668"/>
    </source>
</evidence>
<dbReference type="PANTHER" id="PTHR30468:SF1">
    <property type="entry name" value="ALPHA-KETOGLUTARATE-DEPENDENT SULFONATE DIOXYGENASE"/>
    <property type="match status" value="1"/>
</dbReference>
<dbReference type="PANTHER" id="PTHR30468">
    <property type="entry name" value="ALPHA-KETOGLUTARATE-DEPENDENT SULFONATE DIOXYGENASE"/>
    <property type="match status" value="1"/>
</dbReference>
<name>A0A366F5C5_9HYPH</name>
<evidence type="ECO:0000256" key="2">
    <source>
        <dbReference type="ARBA" id="ARBA00022723"/>
    </source>
</evidence>
<keyword evidence="5" id="KW-0408">Iron</keyword>
<dbReference type="GO" id="GO:0000908">
    <property type="term" value="F:taurine dioxygenase activity"/>
    <property type="evidence" value="ECO:0007669"/>
    <property type="project" value="TreeGrafter"/>
</dbReference>
<dbReference type="SUPFAM" id="SSF51197">
    <property type="entry name" value="Clavaminate synthase-like"/>
    <property type="match status" value="1"/>
</dbReference>
<protein>
    <submittedName>
        <fullName evidence="7">Taurine dioxygenase</fullName>
    </submittedName>
</protein>
<comment type="caution">
    <text evidence="7">The sequence shown here is derived from an EMBL/GenBank/DDBJ whole genome shotgun (WGS) entry which is preliminary data.</text>
</comment>
<dbReference type="OrthoDB" id="7209371at2"/>
<dbReference type="Proteomes" id="UP000253529">
    <property type="component" value="Unassembled WGS sequence"/>
</dbReference>
<dbReference type="InterPro" id="IPR003819">
    <property type="entry name" value="TauD/TfdA-like"/>
</dbReference>
<feature type="domain" description="TauD/TfdA-like" evidence="6">
    <location>
        <begin position="29"/>
        <end position="293"/>
    </location>
</feature>
<reference evidence="7 8" key="1">
    <citation type="submission" date="2018-06" db="EMBL/GenBank/DDBJ databases">
        <title>Genomic Encyclopedia of Type Strains, Phase IV (KMG-IV): sequencing the most valuable type-strain genomes for metagenomic binning, comparative biology and taxonomic classification.</title>
        <authorList>
            <person name="Goeker M."/>
        </authorList>
    </citation>
    <scope>NUCLEOTIDE SEQUENCE [LARGE SCALE GENOMIC DNA]</scope>
    <source>
        <strain evidence="7 8">DSM 24875</strain>
    </source>
</reference>
<comment type="similarity">
    <text evidence="1">Belongs to the TfdA dioxygenase family.</text>
</comment>
<evidence type="ECO:0000313" key="7">
    <source>
        <dbReference type="EMBL" id="RBP09852.1"/>
    </source>
</evidence>
<dbReference type="GO" id="GO:0006790">
    <property type="term" value="P:sulfur compound metabolic process"/>
    <property type="evidence" value="ECO:0007669"/>
    <property type="project" value="TreeGrafter"/>
</dbReference>
<dbReference type="AlphaFoldDB" id="A0A366F5C5"/>
<evidence type="ECO:0000313" key="8">
    <source>
        <dbReference type="Proteomes" id="UP000253529"/>
    </source>
</evidence>
<sequence length="305" mass="34446">MSFYRDHKDKTALELWNERALAPYRTIRVTPIAPALGAEIDGVDLTQAIPPEQLAEIRRASAERLVLVFRNQRLCVDDQKRFAGHFGRLHQHVLASSSLIAGASRDPEVLAWRTGRESRYTAGDAWHHDVSCDQEPIRASFLYVEKTPEIGGGDTLFVNNYLAYESLSGPLRTFIDGLTAVHDGANAWTAGYGAKPQPGRNFPTAEHPVAPIHPATGRRFLFVNSTFTTHIPQLTRWESDALLELLVRHVERHVAFQARVAWTPNTLTFWDNWAVQHHAVWDYYPFERWGARVSAYDGAPRASLQ</sequence>
<evidence type="ECO:0000256" key="4">
    <source>
        <dbReference type="ARBA" id="ARBA00023002"/>
    </source>
</evidence>
<keyword evidence="2" id="KW-0479">Metal-binding</keyword>
<proteinExistence type="inferred from homology"/>